<organism evidence="2 3">
    <name type="scientific">Popillia japonica</name>
    <name type="common">Japanese beetle</name>
    <dbReference type="NCBI Taxonomy" id="7064"/>
    <lineage>
        <taxon>Eukaryota</taxon>
        <taxon>Metazoa</taxon>
        <taxon>Ecdysozoa</taxon>
        <taxon>Arthropoda</taxon>
        <taxon>Hexapoda</taxon>
        <taxon>Insecta</taxon>
        <taxon>Pterygota</taxon>
        <taxon>Neoptera</taxon>
        <taxon>Endopterygota</taxon>
        <taxon>Coleoptera</taxon>
        <taxon>Polyphaga</taxon>
        <taxon>Scarabaeiformia</taxon>
        <taxon>Scarabaeidae</taxon>
        <taxon>Rutelinae</taxon>
        <taxon>Popillia</taxon>
    </lineage>
</organism>
<dbReference type="InterPro" id="IPR036691">
    <property type="entry name" value="Endo/exonu/phosph_ase_sf"/>
</dbReference>
<feature type="compositionally biased region" description="Basic and acidic residues" evidence="1">
    <location>
        <begin position="30"/>
        <end position="39"/>
    </location>
</feature>
<keyword evidence="3" id="KW-1185">Reference proteome</keyword>
<reference evidence="2 3" key="1">
    <citation type="journal article" date="2024" name="BMC Genomics">
        <title>De novo assembly and annotation of Popillia japonica's genome with initial clues to its potential as an invasive pest.</title>
        <authorList>
            <person name="Cucini C."/>
            <person name="Boschi S."/>
            <person name="Funari R."/>
            <person name="Cardaioli E."/>
            <person name="Iannotti N."/>
            <person name="Marturano G."/>
            <person name="Paoli F."/>
            <person name="Bruttini M."/>
            <person name="Carapelli A."/>
            <person name="Frati F."/>
            <person name="Nardi F."/>
        </authorList>
    </citation>
    <scope>NUCLEOTIDE SEQUENCE [LARGE SCALE GENOMIC DNA]</scope>
    <source>
        <strain evidence="2">DMR45628</strain>
    </source>
</reference>
<feature type="region of interest" description="Disordered" evidence="1">
    <location>
        <begin position="88"/>
        <end position="114"/>
    </location>
</feature>
<comment type="caution">
    <text evidence="2">The sequence shown here is derived from an EMBL/GenBank/DDBJ whole genome shotgun (WGS) entry which is preliminary data.</text>
</comment>
<dbReference type="Gene3D" id="3.60.10.10">
    <property type="entry name" value="Endonuclease/exonuclease/phosphatase"/>
    <property type="match status" value="1"/>
</dbReference>
<accession>A0AAW1LA76</accession>
<name>A0AAW1LA76_POPJA</name>
<gene>
    <name evidence="2" type="ORF">QE152_g14166</name>
</gene>
<evidence type="ECO:0000313" key="2">
    <source>
        <dbReference type="EMBL" id="KAK9730806.1"/>
    </source>
</evidence>
<evidence type="ECO:0000256" key="1">
    <source>
        <dbReference type="SAM" id="MobiDB-lite"/>
    </source>
</evidence>
<feature type="region of interest" description="Disordered" evidence="1">
    <location>
        <begin position="1"/>
        <end position="39"/>
    </location>
</feature>
<sequence>MTNPARTKETITTNRNKTYRQGKDLNQGTTKEKTKKVDDSNKNWKLATWNVKGITGKEKELEEEFVNMKVDILAITETKKKGQGIMRGRVCKYESGHTSNNRNKKKGSRNNEDR</sequence>
<proteinExistence type="predicted"/>
<protein>
    <submittedName>
        <fullName evidence="2">Uncharacterized protein</fullName>
    </submittedName>
</protein>
<feature type="compositionally biased region" description="Polar residues" evidence="1">
    <location>
        <begin position="1"/>
        <end position="16"/>
    </location>
</feature>
<dbReference type="Proteomes" id="UP001458880">
    <property type="component" value="Unassembled WGS sequence"/>
</dbReference>
<dbReference type="AlphaFoldDB" id="A0AAW1LA76"/>
<evidence type="ECO:0000313" key="3">
    <source>
        <dbReference type="Proteomes" id="UP001458880"/>
    </source>
</evidence>
<dbReference type="SUPFAM" id="SSF56219">
    <property type="entry name" value="DNase I-like"/>
    <property type="match status" value="1"/>
</dbReference>
<dbReference type="EMBL" id="JASPKY010000141">
    <property type="protein sequence ID" value="KAK9730806.1"/>
    <property type="molecule type" value="Genomic_DNA"/>
</dbReference>